<dbReference type="AlphaFoldDB" id="A0A177PDZ8"/>
<dbReference type="EMBL" id="LUUK01000010">
    <property type="protein sequence ID" value="OAI28476.1"/>
    <property type="molecule type" value="Genomic_DNA"/>
</dbReference>
<evidence type="ECO:0000313" key="1">
    <source>
        <dbReference type="EMBL" id="OAI28476.1"/>
    </source>
</evidence>
<name>A0A177PDZ8_9GAMM</name>
<sequence>MNDRPEVKLSFQEKRELQRLIIQQNQVIASDTASPAEKAEASRIKFEALLKLGVVPADPENRLSNF</sequence>
<keyword evidence="2" id="KW-1185">Reference proteome</keyword>
<comment type="caution">
    <text evidence="1">The sequence shown here is derived from an EMBL/GenBank/DDBJ whole genome shotgun (WGS) entry which is preliminary data.</text>
</comment>
<reference evidence="2" key="1">
    <citation type="submission" date="2016-03" db="EMBL/GenBank/DDBJ databases">
        <authorList>
            <person name="Heylen K."/>
            <person name="De Vos P."/>
            <person name="Vekeman B."/>
        </authorList>
    </citation>
    <scope>NUCLEOTIDE SEQUENCE [LARGE SCALE GENOMIC DNA]</scope>
    <source>
        <strain evidence="2">R-45383</strain>
    </source>
</reference>
<dbReference type="RefSeq" id="WP_064024066.1">
    <property type="nucleotide sequence ID" value="NZ_LUUK01000010.1"/>
</dbReference>
<evidence type="ECO:0000313" key="2">
    <source>
        <dbReference type="Proteomes" id="UP000077628"/>
    </source>
</evidence>
<accession>A0A177PDZ8</accession>
<protein>
    <submittedName>
        <fullName evidence="1">Uncharacterized protein</fullName>
    </submittedName>
</protein>
<proteinExistence type="predicted"/>
<dbReference type="Proteomes" id="UP000077628">
    <property type="component" value="Unassembled WGS sequence"/>
</dbReference>
<gene>
    <name evidence="1" type="ORF">A1355_17420</name>
</gene>
<organism evidence="1 2">
    <name type="scientific">Methylomonas koyamae</name>
    <dbReference type="NCBI Taxonomy" id="702114"/>
    <lineage>
        <taxon>Bacteria</taxon>
        <taxon>Pseudomonadati</taxon>
        <taxon>Pseudomonadota</taxon>
        <taxon>Gammaproteobacteria</taxon>
        <taxon>Methylococcales</taxon>
        <taxon>Methylococcaceae</taxon>
        <taxon>Methylomonas</taxon>
    </lineage>
</organism>
<dbReference type="OrthoDB" id="9917586at2"/>
<dbReference type="STRING" id="702114.A1355_17420"/>